<keyword evidence="3" id="KW-1185">Reference proteome</keyword>
<dbReference type="Proteomes" id="UP001627154">
    <property type="component" value="Unassembled WGS sequence"/>
</dbReference>
<evidence type="ECO:0000256" key="1">
    <source>
        <dbReference type="SAM" id="MobiDB-lite"/>
    </source>
</evidence>
<dbReference type="AlphaFoldDB" id="A0ABD2WKI9"/>
<organism evidence="2 3">
    <name type="scientific">Trichogramma kaykai</name>
    <dbReference type="NCBI Taxonomy" id="54128"/>
    <lineage>
        <taxon>Eukaryota</taxon>
        <taxon>Metazoa</taxon>
        <taxon>Ecdysozoa</taxon>
        <taxon>Arthropoda</taxon>
        <taxon>Hexapoda</taxon>
        <taxon>Insecta</taxon>
        <taxon>Pterygota</taxon>
        <taxon>Neoptera</taxon>
        <taxon>Endopterygota</taxon>
        <taxon>Hymenoptera</taxon>
        <taxon>Apocrita</taxon>
        <taxon>Proctotrupomorpha</taxon>
        <taxon>Chalcidoidea</taxon>
        <taxon>Trichogrammatidae</taxon>
        <taxon>Trichogramma</taxon>
    </lineage>
</organism>
<dbReference type="EMBL" id="JBJJXI010000099">
    <property type="protein sequence ID" value="KAL3393284.1"/>
    <property type="molecule type" value="Genomic_DNA"/>
</dbReference>
<reference evidence="2 3" key="1">
    <citation type="journal article" date="2024" name="bioRxiv">
        <title>A reference genome for Trichogramma kaykai: A tiny desert-dwelling parasitoid wasp with competing sex-ratio distorters.</title>
        <authorList>
            <person name="Culotta J."/>
            <person name="Lindsey A.R."/>
        </authorList>
    </citation>
    <scope>NUCLEOTIDE SEQUENCE [LARGE SCALE GENOMIC DNA]</scope>
    <source>
        <strain evidence="2 3">KSX58</strain>
    </source>
</reference>
<comment type="caution">
    <text evidence="2">The sequence shown here is derived from an EMBL/GenBank/DDBJ whole genome shotgun (WGS) entry which is preliminary data.</text>
</comment>
<feature type="region of interest" description="Disordered" evidence="1">
    <location>
        <begin position="83"/>
        <end position="107"/>
    </location>
</feature>
<name>A0ABD2WKI9_9HYME</name>
<sequence>MALSSGGRPGRLLADLNTHCAVVAQIMTEHRLVSHRARIYTHDNKADRIVDCRTKMSHKGARALSLFYYSAWLARTTTTSLFSRSTTSEQARPPAEFKHIIKRRKRN</sequence>
<proteinExistence type="predicted"/>
<accession>A0ABD2WKI9</accession>
<evidence type="ECO:0000313" key="3">
    <source>
        <dbReference type="Proteomes" id="UP001627154"/>
    </source>
</evidence>
<gene>
    <name evidence="2" type="ORF">TKK_012270</name>
</gene>
<evidence type="ECO:0000313" key="2">
    <source>
        <dbReference type="EMBL" id="KAL3393284.1"/>
    </source>
</evidence>
<protein>
    <submittedName>
        <fullName evidence="2">Uncharacterized protein</fullName>
    </submittedName>
</protein>